<dbReference type="PANTHER" id="PTHR12389">
    <property type="entry name" value="ZINC FINGER PROTEIN 294"/>
    <property type="match status" value="1"/>
</dbReference>
<feature type="region of interest" description="Disordered" evidence="1">
    <location>
        <begin position="2263"/>
        <end position="2284"/>
    </location>
</feature>
<dbReference type="Pfam" id="PF22958">
    <property type="entry name" value="Ltn1_1st"/>
    <property type="match status" value="1"/>
</dbReference>
<organism evidence="3 4">
    <name type="scientific">Blattamonas nauphoetae</name>
    <dbReference type="NCBI Taxonomy" id="2049346"/>
    <lineage>
        <taxon>Eukaryota</taxon>
        <taxon>Metamonada</taxon>
        <taxon>Preaxostyla</taxon>
        <taxon>Oxymonadida</taxon>
        <taxon>Blattamonas</taxon>
    </lineage>
</organism>
<feature type="region of interest" description="Disordered" evidence="1">
    <location>
        <begin position="2015"/>
        <end position="2036"/>
    </location>
</feature>
<feature type="region of interest" description="Disordered" evidence="1">
    <location>
        <begin position="923"/>
        <end position="965"/>
    </location>
</feature>
<gene>
    <name evidence="3" type="ORF">BLNAU_15583</name>
</gene>
<feature type="compositionally biased region" description="Polar residues" evidence="1">
    <location>
        <begin position="954"/>
        <end position="965"/>
    </location>
</feature>
<dbReference type="Proteomes" id="UP001281761">
    <property type="component" value="Unassembled WGS sequence"/>
</dbReference>
<proteinExistence type="predicted"/>
<evidence type="ECO:0000256" key="1">
    <source>
        <dbReference type="SAM" id="MobiDB-lite"/>
    </source>
</evidence>
<feature type="domain" description="E3 ubiquitin-protein ligase listerin N-terminal" evidence="2">
    <location>
        <begin position="50"/>
        <end position="392"/>
    </location>
</feature>
<reference evidence="3 4" key="1">
    <citation type="journal article" date="2022" name="bioRxiv">
        <title>Genomics of Preaxostyla Flagellates Illuminates Evolutionary Transitions and the Path Towards Mitochondrial Loss.</title>
        <authorList>
            <person name="Novak L.V.F."/>
            <person name="Treitli S.C."/>
            <person name="Pyrih J."/>
            <person name="Halakuc P."/>
            <person name="Pipaliya S.V."/>
            <person name="Vacek V."/>
            <person name="Brzon O."/>
            <person name="Soukal P."/>
            <person name="Eme L."/>
            <person name="Dacks J.B."/>
            <person name="Karnkowska A."/>
            <person name="Elias M."/>
            <person name="Hampl V."/>
        </authorList>
    </citation>
    <scope>NUCLEOTIDE SEQUENCE [LARGE SCALE GENOMIC DNA]</scope>
    <source>
        <strain evidence="3">NAU3</strain>
        <tissue evidence="3">Gut</tissue>
    </source>
</reference>
<dbReference type="InterPro" id="IPR039795">
    <property type="entry name" value="LTN1/Rkr1"/>
</dbReference>
<dbReference type="PANTHER" id="PTHR12389:SF0">
    <property type="entry name" value="E3 UBIQUITIN-PROTEIN LIGASE LISTERIN"/>
    <property type="match status" value="1"/>
</dbReference>
<dbReference type="InterPro" id="IPR054476">
    <property type="entry name" value="Ltn1_N"/>
</dbReference>
<comment type="caution">
    <text evidence="3">The sequence shown here is derived from an EMBL/GenBank/DDBJ whole genome shotgun (WGS) entry which is preliminary data.</text>
</comment>
<feature type="region of interest" description="Disordered" evidence="1">
    <location>
        <begin position="1728"/>
        <end position="1751"/>
    </location>
</feature>
<protein>
    <recommendedName>
        <fullName evidence="2">E3 ubiquitin-protein ligase listerin N-terminal domain-containing protein</fullName>
    </recommendedName>
</protein>
<accession>A0ABQ9XH32</accession>
<dbReference type="EMBL" id="JARBJD010000155">
    <property type="protein sequence ID" value="KAK2949495.1"/>
    <property type="molecule type" value="Genomic_DNA"/>
</dbReference>
<evidence type="ECO:0000259" key="2">
    <source>
        <dbReference type="Pfam" id="PF22958"/>
    </source>
</evidence>
<evidence type="ECO:0000313" key="4">
    <source>
        <dbReference type="Proteomes" id="UP001281761"/>
    </source>
</evidence>
<feature type="compositionally biased region" description="Basic and acidic residues" evidence="1">
    <location>
        <begin position="2020"/>
        <end position="2036"/>
    </location>
</feature>
<keyword evidence="4" id="KW-1185">Reference proteome</keyword>
<dbReference type="InterPro" id="IPR016024">
    <property type="entry name" value="ARM-type_fold"/>
</dbReference>
<feature type="region of interest" description="Disordered" evidence="1">
    <location>
        <begin position="870"/>
        <end position="904"/>
    </location>
</feature>
<feature type="compositionally biased region" description="Acidic residues" evidence="1">
    <location>
        <begin position="872"/>
        <end position="901"/>
    </location>
</feature>
<feature type="compositionally biased region" description="Polar residues" evidence="1">
    <location>
        <begin position="2275"/>
        <end position="2284"/>
    </location>
</feature>
<evidence type="ECO:0000313" key="3">
    <source>
        <dbReference type="EMBL" id="KAK2949495.1"/>
    </source>
</evidence>
<name>A0ABQ9XH32_9EUKA</name>
<dbReference type="SUPFAM" id="SSF48371">
    <property type="entry name" value="ARM repeat"/>
    <property type="match status" value="1"/>
</dbReference>
<sequence>MSQHLKKGQQSANKELASRALQSSHSLNTSESSSISNLITSLNDAQLNPQVSHLLSSISKRDSNLCANTLHDLAQLIPTLTQEETIAILPHWSFHFINLALSNRSNVRENTCKVHTCLVRACGKQFASYLPQIFSWWYLLMHDVSDRVSSEAKTSFRLAFSTPERQLAVIDKLYDELVTHILSIFADGVKGLAEEGELKATAEERFGRVGATSLHAVCDILHRFTPSKTDSENETKQKKKHELTQICEDFFGDVSETGNYSFKMAYPFGYKPLSFTNLLRNAIPAIRSAAYNLVAGIAHYVPDFCLTLCATYDKHILGSFSESSPITFQSLFDMILSCFSVKGTEEKKSMLDLMCEQDTTRSTFVQSLSSFLKTKANQAGYFAYSLMVPLFQLLLGRTGGLGEQDIRSILRNLIDGAAAPTHSTSDWIHIGKGIAGVFELVAAKAGGDFEQTVPLKMIGDFGRYISLSLIKPDSPLPKHVPISVLSHLFIGSVSNTVSNNNPALISGFEAEWRGIGTALCDSFSALTRQKEKRKVIGQTPVINQLFHSMVSKSLAKFGSKTMSQWSPLMTSFLSPLVHHAFLASSSATMSHTPPHAFEETLCLLLDALLFSIHSGNPNILIVPSIETAVWQCENTKLEAEGLFIYTETQNGTDTNEYDMHSISSETSTTMANLRVFCFGFLSKIITHFQNTLCPDSARLIDLAAMCYGCVCRICLENDTLCADFPVFDHSTADKPRFVKNQSFVQYLWEGLEKSLLMENERANPIVFEAVRDCLLILIGQKALLPRSSHSILTRSETLMESVAGCCLNKTDRKKDGDVQEETEQELIASDPQSLGIVDRAKLAFVDGKVIDNLSLSCFRHIIESSSQGLVSLDDDEVREAEEESEEREFDGEDEEEMDEEAVVSSFSSSEKLTMFYQHSIRHFSDPVQSPPPSPALAHPVQPSPPHHSTKSKSLTTRQTHSETQTSVEVATNLLTLLSPNTLNSQKSFLSPSVFERIAIVFIQTFEHTLSNQILVHTSHLTRNKSATTEPPQSLAFFVQLLPLISSLVPLIITSDLHSSQIGYQQAVILSLLESALLLPLFCSNPVQSIVSVQTALLSVITPFVSSPIFSPLLFLIARMLSVTFFGEQGLNFIDKLGAQFVIKSKTGHNASRAEETRVFAETFGSKDRPMTPSIARLFGMLSNVYSNNTLAHISTVLTPTVSHTLLSFVNELFSNFSVNGTPLLSCMMLLNSPSEGMVSPLDSLLSTFFVPALSSSHIPTILSNNPLHHVLRFCLTFIQLTSQTGNSQKLQSIPSFFSLPPSSVTAFLIHLLATCVVLSDQLLISYRHNLHPSSTTHISSTPNQSTSLALSLSQTSVVCRTVSCLTAPSSIHKAGMSEEEHISITSLVLSFANTTLPSVFASLDPSIEDTAKRRIASVANGRDDEESLDEHVIACARLLASTHILSNVIAPKESVSKPTERSADALFSTLLCSFGSSASLFHLPEKLVTVFTNTLLSLISQQSLSSVCSKQTLLPLLSTQIQSIFSFFSSLLASPTTSIEVFTNTLRQIRTIMEWAVSVGEDEIRAKVTEWVEGLADEKKPNTVFSTLFEAAVSSAGLSCKQELALCLQMFLSVLSSLPSSPSSPLFVPFWILRSLNSLGQFASAELKHLAISLPSRSTQIEQHSNVFVSPYFLHVMKKENVKKNEESEKNINVSKINLLTSILSAVVASTSILLSSLPLTTFPEAETIEPSEHQPEAEEQTSTSSQSVRAESRLKSLMQNKLFSSLLPSSLFNKITNTDSDEEDAGPIEIASEEVANAALTFSNKDSVSSEEQAEYISLFEELTSNLLSHLSAFFPFVLFSLSSSHSIISAFSAFFTRAVSIIPAIFSQHHNHNSIFIHSLLFLSSSCQSLRIVGLSLVWHFCVCPQPTHNNRCVFSPLISITLPQPAFLRKSKAPAEEGFELHPSLLAFFSSLTTTSFTPLSTPSSPPTLPLHAALSFLLGWLVLLSHCEAYVAQDKRLQIAETLSRSVISVPQSESNDLRSGQRNDKQKKESVKTETSIDVSLFSYSLALLFTPDNVARLNTHANHITANLLSTPSSASAFAGFTSTPSPTTPLMSNDHSNLGTMIKFVDDERTAQKESEHTSSLPPAILAQFNAANTSLSASQQLVSEVSSLTSVTTQQSMDTVSAFGYTPFSPLWTLSLNKLLSFGSLPSSLRLGNSFQSQFVMLHRWMWTKERRREDKRDKTRDRMQTEFLMNCISLSLSLNTANFREFVNRVEGRVERSESESDDDTPTQSLSLNPQHSDRSLSLVLPHSVSMKTVDHILSILISPSLLQRDFTELLCLFSSDGGSAAHPSPQQPLTRPLTVSSDNVTVSLNPGTQSFTLSIFNTIDPNIRVDIFVQCSTNHPLTVPTAVFTRREGISPQMCRKWEMIAATSLSSSSSRSLPDAVSVLVGNVTHYESKKEPCPICFGIVDPITQSLPRAMCSECGKKSTGTFCLPERSLGVILIGETDDEKESEMERD</sequence>
<feature type="region of interest" description="Disordered" evidence="1">
    <location>
        <begin position="1"/>
        <end position="30"/>
    </location>
</feature>